<dbReference type="EMBL" id="RAPN01000001">
    <property type="protein sequence ID" value="RKD91296.1"/>
    <property type="molecule type" value="Genomic_DNA"/>
</dbReference>
<dbReference type="OrthoDB" id="1115642at2"/>
<dbReference type="RefSeq" id="WP_120272610.1">
    <property type="nucleotide sequence ID" value="NZ_RAPN01000001.1"/>
</dbReference>
<keyword evidence="2" id="KW-1185">Reference proteome</keyword>
<dbReference type="AlphaFoldDB" id="A0A419W770"/>
<evidence type="ECO:0000313" key="1">
    <source>
        <dbReference type="EMBL" id="RKD91296.1"/>
    </source>
</evidence>
<dbReference type="Proteomes" id="UP000283387">
    <property type="component" value="Unassembled WGS sequence"/>
</dbReference>
<proteinExistence type="predicted"/>
<organism evidence="1 2">
    <name type="scientific">Mangrovibacterium diazotrophicum</name>
    <dbReference type="NCBI Taxonomy" id="1261403"/>
    <lineage>
        <taxon>Bacteria</taxon>
        <taxon>Pseudomonadati</taxon>
        <taxon>Bacteroidota</taxon>
        <taxon>Bacteroidia</taxon>
        <taxon>Marinilabiliales</taxon>
        <taxon>Prolixibacteraceae</taxon>
        <taxon>Mangrovibacterium</taxon>
    </lineage>
</organism>
<evidence type="ECO:0000313" key="2">
    <source>
        <dbReference type="Proteomes" id="UP000283387"/>
    </source>
</evidence>
<sequence length="300" mass="34343">MKRIGLLIGLVFVLVLPAIAQRTDILEKDRFTRIDSLLSDVLFGDDELYDLFSGKKNFQFLYAGANYNSKTYFAGREIGTDQYNFSGQLYYMHSIGFFAGVSGSWYSQLDPGYRTTVFSAGFGKGFKKIKFLRYRASLDYFLFNVDDPDFDALYNSSLNAGITLKSKSLGTRLDGSLLMGQEFGQQLSWDVYAYLNLIKFSRYDYLRLEPEVSLFWGSEAAEFLLNEAYVDEITQTEVSTYYKDVFGLLNIQLQLPVSLSWKSFDLEVSYNYNLPQTIGDGESYSNSSYFRISLGYIFNL</sequence>
<protein>
    <submittedName>
        <fullName evidence="1">Uncharacterized protein</fullName>
    </submittedName>
</protein>
<gene>
    <name evidence="1" type="ORF">BC643_1649</name>
</gene>
<name>A0A419W770_9BACT</name>
<accession>A0A419W770</accession>
<reference evidence="1 2" key="1">
    <citation type="submission" date="2018-09" db="EMBL/GenBank/DDBJ databases">
        <title>Genomic Encyclopedia of Archaeal and Bacterial Type Strains, Phase II (KMG-II): from individual species to whole genera.</title>
        <authorList>
            <person name="Goeker M."/>
        </authorList>
    </citation>
    <scope>NUCLEOTIDE SEQUENCE [LARGE SCALE GENOMIC DNA]</scope>
    <source>
        <strain evidence="1 2">DSM 27148</strain>
    </source>
</reference>
<comment type="caution">
    <text evidence="1">The sequence shown here is derived from an EMBL/GenBank/DDBJ whole genome shotgun (WGS) entry which is preliminary data.</text>
</comment>